<reference evidence="2" key="2">
    <citation type="journal article" date="2021" name="PeerJ">
        <title>Extensive microbial diversity within the chicken gut microbiome revealed by metagenomics and culture.</title>
        <authorList>
            <person name="Gilroy R."/>
            <person name="Ravi A."/>
            <person name="Getino M."/>
            <person name="Pursley I."/>
            <person name="Horton D.L."/>
            <person name="Alikhan N.F."/>
            <person name="Baker D."/>
            <person name="Gharbi K."/>
            <person name="Hall N."/>
            <person name="Watson M."/>
            <person name="Adriaenssens E.M."/>
            <person name="Foster-Nyarko E."/>
            <person name="Jarju S."/>
            <person name="Secka A."/>
            <person name="Antonio M."/>
            <person name="Oren A."/>
            <person name="Chaudhuri R.R."/>
            <person name="La Ragione R."/>
            <person name="Hildebrand F."/>
            <person name="Pallen M.J."/>
        </authorList>
    </citation>
    <scope>NUCLEOTIDE SEQUENCE</scope>
    <source>
        <strain evidence="2">CHK191-8634</strain>
    </source>
</reference>
<proteinExistence type="predicted"/>
<evidence type="ECO:0000259" key="1">
    <source>
        <dbReference type="Pfam" id="PF06719"/>
    </source>
</evidence>
<name>A0A9D1ISK1_9CLOT</name>
<sequence>MKTAVHNLQQAIRAAAGMNENCPAAVPDVTACRFISQKIQMPQTENPYLYLVLDGALRLHTPSGMMDYMAGQYSVSQIDTPLSGTVLSFSQQEDFLAAAVEFSSGDVITTALELDNDLMEKIAGGKLQERTMLQSDASVVDAVWRLMSAAHETVPSDFLRKNRMREVIYQILCGSCGRQLLQSIANFSQAAVHQQKPAAERGAELLF</sequence>
<evidence type="ECO:0000313" key="2">
    <source>
        <dbReference type="EMBL" id="HIU43085.1"/>
    </source>
</evidence>
<dbReference type="InterPro" id="IPR009594">
    <property type="entry name" value="Tscrpt_reg_HTH_AraC_N"/>
</dbReference>
<organism evidence="2 3">
    <name type="scientific">Candidatus Ventrousia excrementavium</name>
    <dbReference type="NCBI Taxonomy" id="2840961"/>
    <lineage>
        <taxon>Bacteria</taxon>
        <taxon>Bacillati</taxon>
        <taxon>Bacillota</taxon>
        <taxon>Clostridia</taxon>
        <taxon>Eubacteriales</taxon>
        <taxon>Clostridiaceae</taxon>
        <taxon>Clostridiaceae incertae sedis</taxon>
        <taxon>Candidatus Ventrousia</taxon>
    </lineage>
</organism>
<accession>A0A9D1ISK1</accession>
<reference evidence="2" key="1">
    <citation type="submission" date="2020-10" db="EMBL/GenBank/DDBJ databases">
        <authorList>
            <person name="Gilroy R."/>
        </authorList>
    </citation>
    <scope>NUCLEOTIDE SEQUENCE</scope>
    <source>
        <strain evidence="2">CHK191-8634</strain>
    </source>
</reference>
<comment type="caution">
    <text evidence="2">The sequence shown here is derived from an EMBL/GenBank/DDBJ whole genome shotgun (WGS) entry which is preliminary data.</text>
</comment>
<dbReference type="AlphaFoldDB" id="A0A9D1ISK1"/>
<gene>
    <name evidence="2" type="ORF">IAB67_02175</name>
</gene>
<dbReference type="EMBL" id="DVMR01000025">
    <property type="protein sequence ID" value="HIU43085.1"/>
    <property type="molecule type" value="Genomic_DNA"/>
</dbReference>
<protein>
    <submittedName>
        <fullName evidence="2">AraC family transcriptional regulator N-terminal domain-containing protein</fullName>
    </submittedName>
</protein>
<feature type="domain" description="Transcription regulator HTH AraC N-terminal" evidence="1">
    <location>
        <begin position="25"/>
        <end position="178"/>
    </location>
</feature>
<dbReference type="Pfam" id="PF06719">
    <property type="entry name" value="AraC_N"/>
    <property type="match status" value="1"/>
</dbReference>
<evidence type="ECO:0000313" key="3">
    <source>
        <dbReference type="Proteomes" id="UP000824073"/>
    </source>
</evidence>
<dbReference type="Proteomes" id="UP000824073">
    <property type="component" value="Unassembled WGS sequence"/>
</dbReference>